<evidence type="ECO:0000313" key="2">
    <source>
        <dbReference type="EMBL" id="SFN39379.1"/>
    </source>
</evidence>
<keyword evidence="4" id="KW-1185">Reference proteome</keyword>
<dbReference type="RefSeq" id="WP_093152071.1">
    <property type="nucleotide sequence ID" value="NZ_FOUP01000004.1"/>
</dbReference>
<proteinExistence type="predicted"/>
<dbReference type="STRING" id="455193.SAMN05421805_104215"/>
<gene>
    <name evidence="1" type="ORF">ATL45_0999</name>
    <name evidence="2" type="ORF">SAMN05421805_104215</name>
</gene>
<dbReference type="OrthoDB" id="3707104at2"/>
<sequence>MAELTDVELLEQDNRAWPALPGSACCGDDWAACPEPGEWQVRGYAGRSFCAQHAAVRLRIADALTERARVGWSA</sequence>
<dbReference type="Proteomes" id="UP000270697">
    <property type="component" value="Unassembled WGS sequence"/>
</dbReference>
<evidence type="ECO:0000313" key="3">
    <source>
        <dbReference type="Proteomes" id="UP000199398"/>
    </source>
</evidence>
<evidence type="ECO:0000313" key="1">
    <source>
        <dbReference type="EMBL" id="RKT82744.1"/>
    </source>
</evidence>
<name>A0A1I4YP14_9PSEU</name>
<dbReference type="EMBL" id="RBXX01000002">
    <property type="protein sequence ID" value="RKT82744.1"/>
    <property type="molecule type" value="Genomic_DNA"/>
</dbReference>
<accession>A0A1I4YP14</accession>
<evidence type="ECO:0000313" key="4">
    <source>
        <dbReference type="Proteomes" id="UP000270697"/>
    </source>
</evidence>
<dbReference type="AlphaFoldDB" id="A0A1I4YP14"/>
<protein>
    <submittedName>
        <fullName evidence="2">Uncharacterized protein</fullName>
    </submittedName>
</protein>
<reference evidence="1 4" key="2">
    <citation type="submission" date="2018-10" db="EMBL/GenBank/DDBJ databases">
        <title>Sequencing the genomes of 1000 actinobacteria strains.</title>
        <authorList>
            <person name="Klenk H.-P."/>
        </authorList>
    </citation>
    <scope>NUCLEOTIDE SEQUENCE [LARGE SCALE GENOMIC DNA]</scope>
    <source>
        <strain evidence="1 4">DSM 45119</strain>
    </source>
</reference>
<dbReference type="EMBL" id="FOUP01000004">
    <property type="protein sequence ID" value="SFN39379.1"/>
    <property type="molecule type" value="Genomic_DNA"/>
</dbReference>
<reference evidence="2 3" key="1">
    <citation type="submission" date="2016-10" db="EMBL/GenBank/DDBJ databases">
        <authorList>
            <person name="de Groot N.N."/>
        </authorList>
    </citation>
    <scope>NUCLEOTIDE SEQUENCE [LARGE SCALE GENOMIC DNA]</scope>
    <source>
        <strain evidence="2 3">CPCC 201259</strain>
    </source>
</reference>
<organism evidence="2 3">
    <name type="scientific">Saccharopolyspora antimicrobica</name>
    <dbReference type="NCBI Taxonomy" id="455193"/>
    <lineage>
        <taxon>Bacteria</taxon>
        <taxon>Bacillati</taxon>
        <taxon>Actinomycetota</taxon>
        <taxon>Actinomycetes</taxon>
        <taxon>Pseudonocardiales</taxon>
        <taxon>Pseudonocardiaceae</taxon>
        <taxon>Saccharopolyspora</taxon>
    </lineage>
</organism>
<dbReference type="Proteomes" id="UP000199398">
    <property type="component" value="Unassembled WGS sequence"/>
</dbReference>